<organism evidence="1">
    <name type="scientific">Arundo donax</name>
    <name type="common">Giant reed</name>
    <name type="synonym">Donax arundinaceus</name>
    <dbReference type="NCBI Taxonomy" id="35708"/>
    <lineage>
        <taxon>Eukaryota</taxon>
        <taxon>Viridiplantae</taxon>
        <taxon>Streptophyta</taxon>
        <taxon>Embryophyta</taxon>
        <taxon>Tracheophyta</taxon>
        <taxon>Spermatophyta</taxon>
        <taxon>Magnoliopsida</taxon>
        <taxon>Liliopsida</taxon>
        <taxon>Poales</taxon>
        <taxon>Poaceae</taxon>
        <taxon>PACMAD clade</taxon>
        <taxon>Arundinoideae</taxon>
        <taxon>Arundineae</taxon>
        <taxon>Arundo</taxon>
    </lineage>
</organism>
<protein>
    <submittedName>
        <fullName evidence="1">Uncharacterized protein</fullName>
    </submittedName>
</protein>
<proteinExistence type="predicted"/>
<dbReference type="EMBL" id="GBRH01265487">
    <property type="protein sequence ID" value="JAD32408.1"/>
    <property type="molecule type" value="Transcribed_RNA"/>
</dbReference>
<evidence type="ECO:0000313" key="1">
    <source>
        <dbReference type="EMBL" id="JAD32408.1"/>
    </source>
</evidence>
<dbReference type="AlphaFoldDB" id="A0A0A8Z3Y3"/>
<accession>A0A0A8Z3Y3</accession>
<reference evidence="1" key="1">
    <citation type="submission" date="2014-09" db="EMBL/GenBank/DDBJ databases">
        <authorList>
            <person name="Magalhaes I.L.F."/>
            <person name="Oliveira U."/>
            <person name="Santos F.R."/>
            <person name="Vidigal T.H.D.A."/>
            <person name="Brescovit A.D."/>
            <person name="Santos A.J."/>
        </authorList>
    </citation>
    <scope>NUCLEOTIDE SEQUENCE</scope>
    <source>
        <tissue evidence="1">Shoot tissue taken approximately 20 cm above the soil surface</tissue>
    </source>
</reference>
<name>A0A0A8Z3Y3_ARUDO</name>
<sequence>MKLNKSNLNSNQQKKYRATLTPNMLKCF</sequence>
<reference evidence="1" key="2">
    <citation type="journal article" date="2015" name="Data Brief">
        <title>Shoot transcriptome of the giant reed, Arundo donax.</title>
        <authorList>
            <person name="Barrero R.A."/>
            <person name="Guerrero F.D."/>
            <person name="Moolhuijzen P."/>
            <person name="Goolsby J.A."/>
            <person name="Tidwell J."/>
            <person name="Bellgard S.E."/>
            <person name="Bellgard M.I."/>
        </authorList>
    </citation>
    <scope>NUCLEOTIDE SEQUENCE</scope>
    <source>
        <tissue evidence="1">Shoot tissue taken approximately 20 cm above the soil surface</tissue>
    </source>
</reference>